<feature type="domain" description="DUF6576" evidence="10">
    <location>
        <begin position="230"/>
        <end position="275"/>
    </location>
</feature>
<keyword evidence="11" id="KW-0645">Protease</keyword>
<evidence type="ECO:0000313" key="11">
    <source>
        <dbReference type="EMBL" id="UOQ51507.1"/>
    </source>
</evidence>
<gene>
    <name evidence="11" type="ORF">MUN80_17275</name>
</gene>
<organism evidence="11 12">
    <name type="scientific">Hymenobacter cellulosivorans</name>
    <dbReference type="NCBI Taxonomy" id="2932249"/>
    <lineage>
        <taxon>Bacteria</taxon>
        <taxon>Pseudomonadati</taxon>
        <taxon>Bacteroidota</taxon>
        <taxon>Cytophagia</taxon>
        <taxon>Cytophagales</taxon>
        <taxon>Hymenobacteraceae</taxon>
        <taxon>Hymenobacter</taxon>
    </lineage>
</organism>
<dbReference type="Pfam" id="PF01694">
    <property type="entry name" value="Rhomboid"/>
    <property type="match status" value="1"/>
</dbReference>
<dbReference type="Pfam" id="PF20216">
    <property type="entry name" value="DUF6576"/>
    <property type="match status" value="1"/>
</dbReference>
<feature type="transmembrane region" description="Helical" evidence="8">
    <location>
        <begin position="53"/>
        <end position="75"/>
    </location>
</feature>
<keyword evidence="4" id="KW-0378">Hydrolase</keyword>
<evidence type="ECO:0000256" key="3">
    <source>
        <dbReference type="ARBA" id="ARBA00022692"/>
    </source>
</evidence>
<feature type="transmembrane region" description="Helical" evidence="8">
    <location>
        <begin position="81"/>
        <end position="102"/>
    </location>
</feature>
<dbReference type="InterPro" id="IPR050925">
    <property type="entry name" value="Rhomboid_protease_S54"/>
</dbReference>
<keyword evidence="7" id="KW-0175">Coiled coil</keyword>
<keyword evidence="3 8" id="KW-0812">Transmembrane</keyword>
<evidence type="ECO:0000256" key="5">
    <source>
        <dbReference type="ARBA" id="ARBA00022989"/>
    </source>
</evidence>
<reference evidence="11 12" key="1">
    <citation type="submission" date="2022-04" db="EMBL/GenBank/DDBJ databases">
        <title>Hymenobacter sp. isolated from the air.</title>
        <authorList>
            <person name="Won M."/>
            <person name="Lee C.-M."/>
            <person name="Woen H.-Y."/>
            <person name="Kwon S.-W."/>
        </authorList>
    </citation>
    <scope>NUCLEOTIDE SEQUENCE [LARGE SCALE GENOMIC DNA]</scope>
    <source>
        <strain evidence="12">5116 S-27</strain>
    </source>
</reference>
<name>A0ABY4F5W4_9BACT</name>
<evidence type="ECO:0000259" key="10">
    <source>
        <dbReference type="Pfam" id="PF20216"/>
    </source>
</evidence>
<dbReference type="GO" id="GO:0008233">
    <property type="term" value="F:peptidase activity"/>
    <property type="evidence" value="ECO:0007669"/>
    <property type="project" value="UniProtKB-KW"/>
</dbReference>
<keyword evidence="6 8" id="KW-0472">Membrane</keyword>
<dbReference type="InterPro" id="IPR046483">
    <property type="entry name" value="DUF6576"/>
</dbReference>
<dbReference type="PANTHER" id="PTHR43731">
    <property type="entry name" value="RHOMBOID PROTEASE"/>
    <property type="match status" value="1"/>
</dbReference>
<dbReference type="SUPFAM" id="SSF144091">
    <property type="entry name" value="Rhomboid-like"/>
    <property type="match status" value="1"/>
</dbReference>
<evidence type="ECO:0000313" key="12">
    <source>
        <dbReference type="Proteomes" id="UP000831785"/>
    </source>
</evidence>
<evidence type="ECO:0000256" key="4">
    <source>
        <dbReference type="ARBA" id="ARBA00022801"/>
    </source>
</evidence>
<accession>A0ABY4F5W4</accession>
<evidence type="ECO:0000256" key="2">
    <source>
        <dbReference type="ARBA" id="ARBA00009045"/>
    </source>
</evidence>
<dbReference type="PANTHER" id="PTHR43731:SF14">
    <property type="entry name" value="PRESENILIN-ASSOCIATED RHOMBOID-LIKE PROTEIN, MITOCHONDRIAL"/>
    <property type="match status" value="1"/>
</dbReference>
<feature type="transmembrane region" description="Helical" evidence="8">
    <location>
        <begin position="191"/>
        <end position="211"/>
    </location>
</feature>
<comment type="similarity">
    <text evidence="2">Belongs to the peptidase S54 family.</text>
</comment>
<feature type="domain" description="Peptidase S54 rhomboid" evidence="9">
    <location>
        <begin position="43"/>
        <end position="185"/>
    </location>
</feature>
<proteinExistence type="inferred from homology"/>
<dbReference type="Gene3D" id="1.20.1540.10">
    <property type="entry name" value="Rhomboid-like"/>
    <property type="match status" value="1"/>
</dbReference>
<dbReference type="RefSeq" id="WP_244714717.1">
    <property type="nucleotide sequence ID" value="NZ_CP095049.1"/>
</dbReference>
<feature type="transmembrane region" description="Helical" evidence="8">
    <location>
        <begin position="135"/>
        <end position="153"/>
    </location>
</feature>
<dbReference type="InterPro" id="IPR035952">
    <property type="entry name" value="Rhomboid-like_sf"/>
</dbReference>
<dbReference type="EMBL" id="CP095049">
    <property type="protein sequence ID" value="UOQ51507.1"/>
    <property type="molecule type" value="Genomic_DNA"/>
</dbReference>
<comment type="subcellular location">
    <subcellularLocation>
        <location evidence="1">Membrane</location>
        <topology evidence="1">Multi-pass membrane protein</topology>
    </subcellularLocation>
</comment>
<keyword evidence="12" id="KW-1185">Reference proteome</keyword>
<dbReference type="InterPro" id="IPR022764">
    <property type="entry name" value="Peptidase_S54_rhomboid_dom"/>
</dbReference>
<evidence type="ECO:0000256" key="7">
    <source>
        <dbReference type="SAM" id="Coils"/>
    </source>
</evidence>
<evidence type="ECO:0000256" key="1">
    <source>
        <dbReference type="ARBA" id="ARBA00004141"/>
    </source>
</evidence>
<feature type="coiled-coil region" evidence="7">
    <location>
        <begin position="233"/>
        <end position="260"/>
    </location>
</feature>
<feature type="transmembrane region" description="Helical" evidence="8">
    <location>
        <begin position="165"/>
        <end position="185"/>
    </location>
</feature>
<sequence length="275" mass="30447">MDDLGIAGLAILAVTFLASYHGFKNPQYYDRYLFRVNDIRYGKQYHRLISSGFLHAGWWHLLINACTFYCFSSGIEDSVGVGNYLLIYFGSLVGGNLFSLFLHRHDSEYSAVGASGAITGLVFATIALYPGIRVGLLGVYLPGWLYGLLYVLYSATGITTRRDNIGHDAHLGGGIVGLLAAVAMFPELLRLNYGPIAALLLPTVAFVYLLLKKPQALLVGNIFGAAPEYQTLDDRYQARKRQQEAELDQLLDKISRQGLNSLSVREKKELEKLSK</sequence>
<feature type="transmembrane region" description="Helical" evidence="8">
    <location>
        <begin position="109"/>
        <end position="129"/>
    </location>
</feature>
<protein>
    <submittedName>
        <fullName evidence="11">Rhomboid family intramembrane serine protease</fullName>
    </submittedName>
</protein>
<keyword evidence="5 8" id="KW-1133">Transmembrane helix</keyword>
<dbReference type="GO" id="GO:0006508">
    <property type="term" value="P:proteolysis"/>
    <property type="evidence" value="ECO:0007669"/>
    <property type="project" value="UniProtKB-KW"/>
</dbReference>
<dbReference type="Proteomes" id="UP000831785">
    <property type="component" value="Chromosome"/>
</dbReference>
<evidence type="ECO:0000256" key="8">
    <source>
        <dbReference type="SAM" id="Phobius"/>
    </source>
</evidence>
<feature type="transmembrane region" description="Helical" evidence="8">
    <location>
        <begin position="6"/>
        <end position="23"/>
    </location>
</feature>
<evidence type="ECO:0000256" key="6">
    <source>
        <dbReference type="ARBA" id="ARBA00023136"/>
    </source>
</evidence>
<evidence type="ECO:0000259" key="9">
    <source>
        <dbReference type="Pfam" id="PF01694"/>
    </source>
</evidence>